<keyword evidence="4" id="KW-1185">Reference proteome</keyword>
<gene>
    <name evidence="3" type="ORF">C5L14_07225</name>
</gene>
<dbReference type="Proteomes" id="UP000237682">
    <property type="component" value="Unassembled WGS sequence"/>
</dbReference>
<dbReference type="PANTHER" id="PTHR22911:SF103">
    <property type="entry name" value="BLR2811 PROTEIN"/>
    <property type="match status" value="1"/>
</dbReference>
<comment type="caution">
    <text evidence="3">The sequence shown here is derived from an EMBL/GenBank/DDBJ whole genome shotgun (WGS) entry which is preliminary data.</text>
</comment>
<evidence type="ECO:0000256" key="1">
    <source>
        <dbReference type="SAM" id="Phobius"/>
    </source>
</evidence>
<proteinExistence type="predicted"/>
<accession>A0A2S9QED6</accession>
<dbReference type="EMBL" id="PUEJ01000003">
    <property type="protein sequence ID" value="PRH87718.1"/>
    <property type="molecule type" value="Genomic_DNA"/>
</dbReference>
<keyword evidence="1" id="KW-1133">Transmembrane helix</keyword>
<dbReference type="AlphaFoldDB" id="A0A2S9QED6"/>
<feature type="transmembrane region" description="Helical" evidence="1">
    <location>
        <begin position="206"/>
        <end position="227"/>
    </location>
</feature>
<evidence type="ECO:0000259" key="2">
    <source>
        <dbReference type="Pfam" id="PF00892"/>
    </source>
</evidence>
<dbReference type="SUPFAM" id="SSF103481">
    <property type="entry name" value="Multidrug resistance efflux transporter EmrE"/>
    <property type="match status" value="2"/>
</dbReference>
<feature type="transmembrane region" description="Helical" evidence="1">
    <location>
        <begin position="263"/>
        <end position="283"/>
    </location>
</feature>
<feature type="transmembrane region" description="Helical" evidence="1">
    <location>
        <begin position="233"/>
        <end position="256"/>
    </location>
</feature>
<organism evidence="3 4">
    <name type="scientific">Labrys okinawensis</name>
    <dbReference type="NCBI Taxonomy" id="346911"/>
    <lineage>
        <taxon>Bacteria</taxon>
        <taxon>Pseudomonadati</taxon>
        <taxon>Pseudomonadota</taxon>
        <taxon>Alphaproteobacteria</taxon>
        <taxon>Hyphomicrobiales</taxon>
        <taxon>Xanthobacteraceae</taxon>
        <taxon>Labrys</taxon>
    </lineage>
</organism>
<feature type="transmembrane region" description="Helical" evidence="1">
    <location>
        <begin position="93"/>
        <end position="111"/>
    </location>
</feature>
<dbReference type="PANTHER" id="PTHR22911">
    <property type="entry name" value="ACYL-MALONYL CONDENSING ENZYME-RELATED"/>
    <property type="match status" value="1"/>
</dbReference>
<feature type="transmembrane region" description="Helical" evidence="1">
    <location>
        <begin position="289"/>
        <end position="308"/>
    </location>
</feature>
<dbReference type="OrthoDB" id="7818056at2"/>
<reference evidence="3 4" key="1">
    <citation type="submission" date="2018-02" db="EMBL/GenBank/DDBJ databases">
        <title>Whole genome sequencing of endophytic bacterium.</title>
        <authorList>
            <person name="Eedara R."/>
            <person name="Podile A.R."/>
        </authorList>
    </citation>
    <scope>NUCLEOTIDE SEQUENCE [LARGE SCALE GENOMIC DNA]</scope>
    <source>
        <strain evidence="3 4">RP1T</strain>
    </source>
</reference>
<feature type="transmembrane region" description="Helical" evidence="1">
    <location>
        <begin position="174"/>
        <end position="194"/>
    </location>
</feature>
<feature type="transmembrane region" description="Helical" evidence="1">
    <location>
        <begin position="144"/>
        <end position="162"/>
    </location>
</feature>
<feature type="domain" description="EamA" evidence="2">
    <location>
        <begin position="32"/>
        <end position="161"/>
    </location>
</feature>
<name>A0A2S9QED6_9HYPH</name>
<dbReference type="Pfam" id="PF00892">
    <property type="entry name" value="EamA"/>
    <property type="match status" value="2"/>
</dbReference>
<feature type="transmembrane region" description="Helical" evidence="1">
    <location>
        <begin position="117"/>
        <end position="137"/>
    </location>
</feature>
<feature type="domain" description="EamA" evidence="2">
    <location>
        <begin position="175"/>
        <end position="305"/>
    </location>
</feature>
<dbReference type="InterPro" id="IPR037185">
    <property type="entry name" value="EmrE-like"/>
</dbReference>
<sequence length="314" mass="33589">MESARHRTFAGPSGEAAAAGVAMRNEASLRPILMSGLGVTFLAFLDTGMKVISTTYPLMQAITMRYGAGAVTAMVIYLLFAKGWPSPAAFRRNAVRAVVVLATAACFFTAISRLPLVEAITLTFLAPLLMAVLGRIILKEAIAVRALVAILVGFAGVLVIARGQEAGGAHAFDVIGLMAALGCAFFYALSMVLMRQQSSQDSTLTIVLLSNCFAFLFVLPAGAWQWQPVKLEHWLITATVGLFGTFGHLCLAWAYARGHAARLGIMEYTAFVWAMIFGYYLFAEVPTNWTLAGAALIMAACLFATFSVPRARAA</sequence>
<dbReference type="InterPro" id="IPR000620">
    <property type="entry name" value="EamA_dom"/>
</dbReference>
<evidence type="ECO:0000313" key="3">
    <source>
        <dbReference type="EMBL" id="PRH87718.1"/>
    </source>
</evidence>
<dbReference type="GO" id="GO:0016020">
    <property type="term" value="C:membrane"/>
    <property type="evidence" value="ECO:0007669"/>
    <property type="project" value="InterPro"/>
</dbReference>
<keyword evidence="1" id="KW-0812">Transmembrane</keyword>
<feature type="transmembrane region" description="Helical" evidence="1">
    <location>
        <begin position="32"/>
        <end position="52"/>
    </location>
</feature>
<feature type="transmembrane region" description="Helical" evidence="1">
    <location>
        <begin position="64"/>
        <end position="81"/>
    </location>
</feature>
<protein>
    <submittedName>
        <fullName evidence="3">EamA/RhaT family transporter</fullName>
    </submittedName>
</protein>
<keyword evidence="1" id="KW-0472">Membrane</keyword>
<evidence type="ECO:0000313" key="4">
    <source>
        <dbReference type="Proteomes" id="UP000237682"/>
    </source>
</evidence>